<evidence type="ECO:0000313" key="2">
    <source>
        <dbReference type="EMBL" id="KAK1402518.1"/>
    </source>
</evidence>
<evidence type="ECO:0000313" key="4">
    <source>
        <dbReference type="Proteomes" id="UP001237642"/>
    </source>
</evidence>
<comment type="caution">
    <text evidence="3">The sequence shown here is derived from an EMBL/GenBank/DDBJ whole genome shotgun (WGS) entry which is preliminary data.</text>
</comment>
<evidence type="ECO:0000256" key="1">
    <source>
        <dbReference type="RuleBase" id="RU004915"/>
    </source>
</evidence>
<reference evidence="3" key="1">
    <citation type="submission" date="2023-02" db="EMBL/GenBank/DDBJ databases">
        <title>Genome of toxic invasive species Heracleum sosnowskyi carries increased number of genes despite the absence of recent whole-genome duplications.</title>
        <authorList>
            <person name="Schelkunov M."/>
            <person name="Shtratnikova V."/>
            <person name="Makarenko M."/>
            <person name="Klepikova A."/>
            <person name="Omelchenko D."/>
            <person name="Novikova G."/>
            <person name="Obukhova E."/>
            <person name="Bogdanov V."/>
            <person name="Penin A."/>
            <person name="Logacheva M."/>
        </authorList>
    </citation>
    <scope>NUCLEOTIDE SEQUENCE</scope>
    <source>
        <strain evidence="3">Hsosn_3</strain>
        <tissue evidence="3">Leaf</tissue>
    </source>
</reference>
<keyword evidence="1" id="KW-0652">Protein synthesis inhibitor</keyword>
<gene>
    <name evidence="2" type="ORF">POM88_002123</name>
    <name evidence="3" type="ORF">POM88_002124</name>
</gene>
<keyword evidence="1" id="KW-0611">Plant defense</keyword>
<proteinExistence type="inferred from homology"/>
<dbReference type="InterPro" id="IPR036041">
    <property type="entry name" value="Ribosome-inact_prot_sf"/>
</dbReference>
<dbReference type="GO" id="GO:0006952">
    <property type="term" value="P:defense response"/>
    <property type="evidence" value="ECO:0007669"/>
    <property type="project" value="UniProtKB-KW"/>
</dbReference>
<dbReference type="Pfam" id="PF00161">
    <property type="entry name" value="RIP"/>
    <property type="match status" value="1"/>
</dbReference>
<dbReference type="GO" id="GO:0090729">
    <property type="term" value="F:toxin activity"/>
    <property type="evidence" value="ECO:0007669"/>
    <property type="project" value="UniProtKB-KW"/>
</dbReference>
<dbReference type="GO" id="GO:0017148">
    <property type="term" value="P:negative regulation of translation"/>
    <property type="evidence" value="ECO:0007669"/>
    <property type="project" value="UniProtKB-KW"/>
</dbReference>
<keyword evidence="1" id="KW-0378">Hydrolase</keyword>
<dbReference type="EMBL" id="JAUIZM010000001">
    <property type="protein sequence ID" value="KAK1402518.1"/>
    <property type="molecule type" value="Genomic_DNA"/>
</dbReference>
<dbReference type="EC" id="3.2.2.22" evidence="1"/>
<dbReference type="InterPro" id="IPR001574">
    <property type="entry name" value="Ribosome_inactivat_prot"/>
</dbReference>
<dbReference type="SUPFAM" id="SSF56371">
    <property type="entry name" value="Ribosome inactivating proteins (RIP)"/>
    <property type="match status" value="1"/>
</dbReference>
<dbReference type="InterPro" id="IPR016138">
    <property type="entry name" value="Ribosome_inactivat_prot_sub1"/>
</dbReference>
<dbReference type="GO" id="GO:0030598">
    <property type="term" value="F:rRNA N-glycosylase activity"/>
    <property type="evidence" value="ECO:0007669"/>
    <property type="project" value="UniProtKB-EC"/>
</dbReference>
<keyword evidence="4" id="KW-1185">Reference proteome</keyword>
<comment type="catalytic activity">
    <reaction evidence="1">
        <text>Endohydrolysis of the N-glycosidic bond at one specific adenosine on the 28S rRNA.</text>
        <dbReference type="EC" id="3.2.2.22"/>
    </reaction>
</comment>
<sequence length="299" mass="33994">MPTALSSSSDEISVHLVKIEKEVVKPTPTLFLNQSETYDYPSFIHYMRSTGEPVYHHVLANQDKKLVENLCQTPLIGTVDVKDWGFPVRLNYDDDDFYVLVQRFKLCIVGFMVRGGGWILLKGSYRERVRDCVDTCFRVFDLQGNLIEPKFVDLGTSCSLLRKSSGVELTDLKFNKQAFINAVVYLRGASLGVMPFDKKLSALHVLYLSQMICKATMIKRMACHIDQHYFSDDCDTPSVTANIIEMQRLWTEASRKIAGWASGKDTETFQLEGNTLTVEQVIAMYPYTKGTTTFELECE</sequence>
<keyword evidence="1" id="KW-0800">Toxin</keyword>
<name>A0AAD8JE69_9APIA</name>
<evidence type="ECO:0000313" key="3">
    <source>
        <dbReference type="EMBL" id="KAK1402519.1"/>
    </source>
</evidence>
<comment type="similarity">
    <text evidence="1">Belongs to the ribosome-inactivating protein family.</text>
</comment>
<accession>A0AAD8JE69</accession>
<organism evidence="3 4">
    <name type="scientific">Heracleum sosnowskyi</name>
    <dbReference type="NCBI Taxonomy" id="360622"/>
    <lineage>
        <taxon>Eukaryota</taxon>
        <taxon>Viridiplantae</taxon>
        <taxon>Streptophyta</taxon>
        <taxon>Embryophyta</taxon>
        <taxon>Tracheophyta</taxon>
        <taxon>Spermatophyta</taxon>
        <taxon>Magnoliopsida</taxon>
        <taxon>eudicotyledons</taxon>
        <taxon>Gunneridae</taxon>
        <taxon>Pentapetalae</taxon>
        <taxon>asterids</taxon>
        <taxon>campanulids</taxon>
        <taxon>Apiales</taxon>
        <taxon>Apiaceae</taxon>
        <taxon>Apioideae</taxon>
        <taxon>apioid superclade</taxon>
        <taxon>Tordylieae</taxon>
        <taxon>Tordyliinae</taxon>
        <taxon>Heracleum</taxon>
    </lineage>
</organism>
<dbReference type="EMBL" id="JAUIZM010000001">
    <property type="protein sequence ID" value="KAK1402519.1"/>
    <property type="molecule type" value="Genomic_DNA"/>
</dbReference>
<dbReference type="Gene3D" id="3.40.420.10">
    <property type="entry name" value="Ricin (A subunit), domain 1"/>
    <property type="match status" value="1"/>
</dbReference>
<dbReference type="AlphaFoldDB" id="A0AAD8JE69"/>
<protein>
    <recommendedName>
        <fullName evidence="1">rRNA N-glycosylase</fullName>
        <ecNumber evidence="1">3.2.2.22</ecNumber>
    </recommendedName>
</protein>
<reference evidence="3" key="2">
    <citation type="submission" date="2023-05" db="EMBL/GenBank/DDBJ databases">
        <authorList>
            <person name="Schelkunov M.I."/>
        </authorList>
    </citation>
    <scope>NUCLEOTIDE SEQUENCE</scope>
    <source>
        <strain evidence="3">Hsosn_3</strain>
        <tissue evidence="3">Leaf</tissue>
    </source>
</reference>
<dbReference type="Proteomes" id="UP001237642">
    <property type="component" value="Unassembled WGS sequence"/>
</dbReference>